<comment type="caution">
    <text evidence="1">The sequence shown here is derived from an EMBL/GenBank/DDBJ whole genome shotgun (WGS) entry which is preliminary data.</text>
</comment>
<proteinExistence type="predicted"/>
<dbReference type="SUPFAM" id="SSF53474">
    <property type="entry name" value="alpha/beta-Hydrolases"/>
    <property type="match status" value="1"/>
</dbReference>
<dbReference type="Gene3D" id="3.40.50.1820">
    <property type="entry name" value="alpha/beta hydrolase"/>
    <property type="match status" value="1"/>
</dbReference>
<evidence type="ECO:0008006" key="3">
    <source>
        <dbReference type="Google" id="ProtNLM"/>
    </source>
</evidence>
<dbReference type="GO" id="GO:0016787">
    <property type="term" value="F:hydrolase activity"/>
    <property type="evidence" value="ECO:0007669"/>
    <property type="project" value="InterPro"/>
</dbReference>
<reference evidence="1 2" key="1">
    <citation type="submission" date="2016-08" db="EMBL/GenBank/DDBJ databases">
        <title>Hymenobacter coccineus sp. nov., Hymenobacter lapidarius sp. nov. and Hymenobacter glacialis sp. nov., isolated from Antarctic soil.</title>
        <authorList>
            <person name="Sedlacek I."/>
            <person name="Kralova S."/>
            <person name="Kyrova K."/>
            <person name="Maslanova I."/>
            <person name="Stankova E."/>
            <person name="Vrbovska V."/>
            <person name="Nemec M."/>
            <person name="Bartak M."/>
            <person name="Svec P."/>
            <person name="Busse H.-J."/>
            <person name="Pantucek R."/>
        </authorList>
    </citation>
    <scope>NUCLEOTIDE SEQUENCE [LARGE SCALE GENOMIC DNA]</scope>
    <source>
        <strain evidence="1 2">CCM 8649</strain>
    </source>
</reference>
<dbReference type="EMBL" id="MDZA01000409">
    <property type="protein sequence ID" value="OGX84062.1"/>
    <property type="molecule type" value="Genomic_DNA"/>
</dbReference>
<organism evidence="1 2">
    <name type="scientific">Hymenobacter coccineus</name>
    <dbReference type="NCBI Taxonomy" id="1908235"/>
    <lineage>
        <taxon>Bacteria</taxon>
        <taxon>Pseudomonadati</taxon>
        <taxon>Bacteroidota</taxon>
        <taxon>Cytophagia</taxon>
        <taxon>Cytophagales</taxon>
        <taxon>Hymenobacteraceae</taxon>
        <taxon>Hymenobacter</taxon>
    </lineage>
</organism>
<dbReference type="Proteomes" id="UP000177506">
    <property type="component" value="Unassembled WGS sequence"/>
</dbReference>
<dbReference type="RefSeq" id="WP_070745990.1">
    <property type="nucleotide sequence ID" value="NZ_MDZA01000409.1"/>
</dbReference>
<accession>A0A1G1SZK1</accession>
<protein>
    <recommendedName>
        <fullName evidence="3">Alpha/beta hydrolase</fullName>
    </recommendedName>
</protein>
<dbReference type="OrthoDB" id="9804993at2"/>
<evidence type="ECO:0000313" key="2">
    <source>
        <dbReference type="Proteomes" id="UP000177506"/>
    </source>
</evidence>
<dbReference type="InterPro" id="IPR010662">
    <property type="entry name" value="RBBP9/YdeN"/>
</dbReference>
<dbReference type="Pfam" id="PF06821">
    <property type="entry name" value="Ser_hydrolase"/>
    <property type="match status" value="1"/>
</dbReference>
<gene>
    <name evidence="1" type="ORF">BEN49_11655</name>
</gene>
<dbReference type="InterPro" id="IPR029058">
    <property type="entry name" value="AB_hydrolase_fold"/>
</dbReference>
<evidence type="ECO:0000313" key="1">
    <source>
        <dbReference type="EMBL" id="OGX84062.1"/>
    </source>
</evidence>
<keyword evidence="2" id="KW-1185">Reference proteome</keyword>
<name>A0A1G1SZK1_9BACT</name>
<sequence length="182" mass="19288">MSKPTHYFVVPGLGGSGPQHWQTLFEQAGPHFTRIEQRDWDAPDCAEWVAAIAHALAGAALENVVLVGHSLGCVAIAQWARAHPRSAAVLKGALLVAPADIEAPRPDPPLTTGFVPIPLGPLPFRSLVAASTNDPWVTWDRAQHFAAAWGSELVDLGPAGHVNPDAGFGPWPAGWALLERLG</sequence>
<dbReference type="AlphaFoldDB" id="A0A1G1SZK1"/>